<evidence type="ECO:0000256" key="1">
    <source>
        <dbReference type="SAM" id="MobiDB-lite"/>
    </source>
</evidence>
<sequence>MPADRMLATVLRAYQDPPNAAQTDAIFGTTATLLSSLNNPLNLSLLTSHFLTARAIWQPSPVLDDNGLQTCLRIISVYNTAASHVRRNEIENSANAHAHAAGGGKGGPQQQQFPPTVAVGSGVSSEEWARAVAKGADDRSARWQHCLVLTGVLMGMEGEERRTLSRSLRWTLAQAVVTAANLALEDPARSGPLGSGAVVLALTYAFPLLSDYVKRSLDCDALLPAIVWSMTGHEGFQRGEFLRAIAGDAAPERNVWWPANSPSMVRLQHLVTRPLVQNMGPLTRLADFAIQHAKNPNIVLEIHDELLTFTAELLEKWELCPLSGIDLSTEMTILPPDVLQGPWGTLWQLLKKIMYTVVAALQPILRRALLDPYMRHDFLAPAIASKTLHALRNLAFVSSRQNAGSFQVYTFTYLTSLDIITRYPDACVAFLEDTLPPAATTQSPQTPPPLAQALTLFYLNTAEHLPLSVPTPACETLMIGPAAALLAPTSWLTQVQQSQSRPPQPPAPALALELFEAAHSCVLSALSCPEQHGALTAPLVPFYVDALLASFPARVAPRQFRLAFRTVAQVVSPPFPIAASHPDLGETLLEMLLGRATTPPGEGGASTAPLDDHRHGDGQADHEEEVQAPPSLLSEQTTLLLALVDAIPYLAPPAVAPWLTRAAAALRAVPDPAMRDVVRRRLWDVLAAGELDVERAAVGVAWWGVGGGREMVLFGDSDGNRGSGGGREEFMMSGALGGAGAGEEKERSML</sequence>
<evidence type="ECO:0008006" key="4">
    <source>
        <dbReference type="Google" id="ProtNLM"/>
    </source>
</evidence>
<feature type="region of interest" description="Disordered" evidence="1">
    <location>
        <begin position="595"/>
        <end position="629"/>
    </location>
</feature>
<accession>A0AAN9UPD8</accession>
<comment type="caution">
    <text evidence="2">The sequence shown here is derived from an EMBL/GenBank/DDBJ whole genome shotgun (WGS) entry which is preliminary data.</text>
</comment>
<keyword evidence="3" id="KW-1185">Reference proteome</keyword>
<proteinExistence type="predicted"/>
<dbReference type="InterPro" id="IPR055334">
    <property type="entry name" value="PEX8-like"/>
</dbReference>
<name>A0AAN9UPD8_9PEZI</name>
<dbReference type="PANTHER" id="PTHR39214">
    <property type="entry name" value="MICROBODY (PEROXISOME) BIOGENESIS PROTEIN PEROXIN 8 (EUROFUNG)"/>
    <property type="match status" value="1"/>
</dbReference>
<reference evidence="2 3" key="1">
    <citation type="submission" date="2024-02" db="EMBL/GenBank/DDBJ databases">
        <title>De novo assembly and annotation of 12 fungi associated with fruit tree decline syndrome in Ontario, Canada.</title>
        <authorList>
            <person name="Sulman M."/>
            <person name="Ellouze W."/>
            <person name="Ilyukhin E."/>
        </authorList>
    </citation>
    <scope>NUCLEOTIDE SEQUENCE [LARGE SCALE GENOMIC DNA]</scope>
    <source>
        <strain evidence="2 3">M11/M66-122</strain>
    </source>
</reference>
<dbReference type="PANTHER" id="PTHR39214:SF1">
    <property type="entry name" value="MICROBODY (PEROXISOME) BIOGENESIS PROTEIN PEROXIN 8 (EUROFUNG)"/>
    <property type="match status" value="1"/>
</dbReference>
<dbReference type="AlphaFoldDB" id="A0AAN9UPD8"/>
<organism evidence="2 3">
    <name type="scientific">Diatrype stigma</name>
    <dbReference type="NCBI Taxonomy" id="117547"/>
    <lineage>
        <taxon>Eukaryota</taxon>
        <taxon>Fungi</taxon>
        <taxon>Dikarya</taxon>
        <taxon>Ascomycota</taxon>
        <taxon>Pezizomycotina</taxon>
        <taxon>Sordariomycetes</taxon>
        <taxon>Xylariomycetidae</taxon>
        <taxon>Xylariales</taxon>
        <taxon>Diatrypaceae</taxon>
        <taxon>Diatrype</taxon>
    </lineage>
</organism>
<dbReference type="Pfam" id="PF26001">
    <property type="entry name" value="Pex8"/>
    <property type="match status" value="1"/>
</dbReference>
<dbReference type="Proteomes" id="UP001320420">
    <property type="component" value="Unassembled WGS sequence"/>
</dbReference>
<feature type="compositionally biased region" description="Basic and acidic residues" evidence="1">
    <location>
        <begin position="610"/>
        <end position="621"/>
    </location>
</feature>
<feature type="region of interest" description="Disordered" evidence="1">
    <location>
        <begin position="95"/>
        <end position="118"/>
    </location>
</feature>
<dbReference type="EMBL" id="JAKJXP020000060">
    <property type="protein sequence ID" value="KAK7750706.1"/>
    <property type="molecule type" value="Genomic_DNA"/>
</dbReference>
<evidence type="ECO:0000313" key="3">
    <source>
        <dbReference type="Proteomes" id="UP001320420"/>
    </source>
</evidence>
<evidence type="ECO:0000313" key="2">
    <source>
        <dbReference type="EMBL" id="KAK7750706.1"/>
    </source>
</evidence>
<protein>
    <recommendedName>
        <fullName evidence="4">Peroxisomal membrane protein PEX17</fullName>
    </recommendedName>
</protein>
<gene>
    <name evidence="2" type="ORF">SLS62_007406</name>
</gene>